<comment type="similarity">
    <text evidence="1">Belongs to the peptidase A1 family.</text>
</comment>
<keyword evidence="4" id="KW-1185">Reference proteome</keyword>
<dbReference type="GO" id="GO:0004190">
    <property type="term" value="F:aspartic-type endopeptidase activity"/>
    <property type="evidence" value="ECO:0007669"/>
    <property type="project" value="InterPro"/>
</dbReference>
<sequence length="80" mass="9019">MTQPDLEFTIMGVKYNIPSEEYIIDLELGSGMCAVAIYGYDSGGFGPAWILGDPWIRTYCNIHDVGQKRIGFAMAKHWQM</sequence>
<dbReference type="GO" id="GO:0016301">
    <property type="term" value="F:kinase activity"/>
    <property type="evidence" value="ECO:0007669"/>
    <property type="project" value="UniProtKB-KW"/>
</dbReference>
<dbReference type="PROSITE" id="PS51767">
    <property type="entry name" value="PEPTIDASE_A1"/>
    <property type="match status" value="1"/>
</dbReference>
<evidence type="ECO:0000256" key="1">
    <source>
        <dbReference type="ARBA" id="ARBA00007447"/>
    </source>
</evidence>
<comment type="caution">
    <text evidence="3">The sequence shown here is derived from an EMBL/GenBank/DDBJ whole genome shotgun (WGS) entry which is preliminary data.</text>
</comment>
<protein>
    <submittedName>
        <fullName evidence="3">Inositol hexakisphosphate and diphosphoinositol-pentakisphosphate kinase</fullName>
    </submittedName>
</protein>
<dbReference type="Pfam" id="PF00026">
    <property type="entry name" value="Asp"/>
    <property type="match status" value="1"/>
</dbReference>
<proteinExistence type="inferred from homology"/>
<keyword evidence="3" id="KW-0808">Transferase</keyword>
<dbReference type="InterPro" id="IPR021109">
    <property type="entry name" value="Peptidase_aspartic_dom_sf"/>
</dbReference>
<dbReference type="EMBL" id="JAHQIW010003224">
    <property type="protein sequence ID" value="KAJ1357690.1"/>
    <property type="molecule type" value="Genomic_DNA"/>
</dbReference>
<dbReference type="PANTHER" id="PTHR47966">
    <property type="entry name" value="BETA-SITE APP-CLEAVING ENZYME, ISOFORM A-RELATED"/>
    <property type="match status" value="1"/>
</dbReference>
<evidence type="ECO:0000313" key="3">
    <source>
        <dbReference type="EMBL" id="KAJ1357690.1"/>
    </source>
</evidence>
<reference evidence="3" key="1">
    <citation type="submission" date="2021-06" db="EMBL/GenBank/DDBJ databases">
        <title>Parelaphostrongylus tenuis whole genome reference sequence.</title>
        <authorList>
            <person name="Garwood T.J."/>
            <person name="Larsen P.A."/>
            <person name="Fountain-Jones N.M."/>
            <person name="Garbe J.R."/>
            <person name="Macchietto M.G."/>
            <person name="Kania S.A."/>
            <person name="Gerhold R.W."/>
            <person name="Richards J.E."/>
            <person name="Wolf T.M."/>
        </authorList>
    </citation>
    <scope>NUCLEOTIDE SEQUENCE</scope>
    <source>
        <strain evidence="3">MNPRO001-30</strain>
        <tissue evidence="3">Meninges</tissue>
    </source>
</reference>
<accession>A0AAD5MFM8</accession>
<dbReference type="GO" id="GO:0005764">
    <property type="term" value="C:lysosome"/>
    <property type="evidence" value="ECO:0007669"/>
    <property type="project" value="TreeGrafter"/>
</dbReference>
<gene>
    <name evidence="3" type="primary">ASP-1_3</name>
    <name evidence="3" type="ORF">KIN20_015884</name>
</gene>
<dbReference type="SUPFAM" id="SSF50630">
    <property type="entry name" value="Acid proteases"/>
    <property type="match status" value="1"/>
</dbReference>
<dbReference type="AlphaFoldDB" id="A0AAD5MFM8"/>
<keyword evidence="3" id="KW-0418">Kinase</keyword>
<organism evidence="3 4">
    <name type="scientific">Parelaphostrongylus tenuis</name>
    <name type="common">Meningeal worm</name>
    <dbReference type="NCBI Taxonomy" id="148309"/>
    <lineage>
        <taxon>Eukaryota</taxon>
        <taxon>Metazoa</taxon>
        <taxon>Ecdysozoa</taxon>
        <taxon>Nematoda</taxon>
        <taxon>Chromadorea</taxon>
        <taxon>Rhabditida</taxon>
        <taxon>Rhabditina</taxon>
        <taxon>Rhabditomorpha</taxon>
        <taxon>Strongyloidea</taxon>
        <taxon>Metastrongylidae</taxon>
        <taxon>Parelaphostrongylus</taxon>
    </lineage>
</organism>
<dbReference type="InterPro" id="IPR001461">
    <property type="entry name" value="Aspartic_peptidase_A1"/>
</dbReference>
<dbReference type="GO" id="GO:0006508">
    <property type="term" value="P:proteolysis"/>
    <property type="evidence" value="ECO:0007669"/>
    <property type="project" value="InterPro"/>
</dbReference>
<dbReference type="Proteomes" id="UP001196413">
    <property type="component" value="Unassembled WGS sequence"/>
</dbReference>
<name>A0AAD5MFM8_PARTN</name>
<evidence type="ECO:0000259" key="2">
    <source>
        <dbReference type="PROSITE" id="PS51767"/>
    </source>
</evidence>
<dbReference type="InterPro" id="IPR033121">
    <property type="entry name" value="PEPTIDASE_A1"/>
</dbReference>
<dbReference type="Gene3D" id="2.40.70.10">
    <property type="entry name" value="Acid Proteases"/>
    <property type="match status" value="1"/>
</dbReference>
<feature type="domain" description="Peptidase A1" evidence="2">
    <location>
        <begin position="1"/>
        <end position="73"/>
    </location>
</feature>
<evidence type="ECO:0000313" key="4">
    <source>
        <dbReference type="Proteomes" id="UP001196413"/>
    </source>
</evidence>
<dbReference type="PANTHER" id="PTHR47966:SF8">
    <property type="entry name" value="ASPARTIC PROTEASE 1-RELATED"/>
    <property type="match status" value="1"/>
</dbReference>